<accession>A0AA38XMM7</accession>
<keyword evidence="3" id="KW-1185">Reference proteome</keyword>
<reference evidence="2" key="1">
    <citation type="submission" date="2022-10" db="EMBL/GenBank/DDBJ databases">
        <title>Culturing micro-colonial fungi from biological soil crusts in the Mojave desert and describing Neophaeococcomyces mojavensis, and introducing the new genera and species Taxawa tesnikishii.</title>
        <authorList>
            <person name="Kurbessoian T."/>
            <person name="Stajich J.E."/>
        </authorList>
    </citation>
    <scope>NUCLEOTIDE SEQUENCE</scope>
    <source>
        <strain evidence="2">TK_41</strain>
    </source>
</reference>
<dbReference type="AlphaFoldDB" id="A0AA38XMM7"/>
<sequence>MEVTADENPESSNNAKTARHEPYNSPIFTLVHKMMILAKQIYSKSKSEYARVEVLKEIRMELYAEVMAETGTEKNILDNRAAADNLVERFDRLEKTKGKEKKLIKL</sequence>
<evidence type="ECO:0000313" key="2">
    <source>
        <dbReference type="EMBL" id="KAJ9616310.1"/>
    </source>
</evidence>
<organism evidence="2 3">
    <name type="scientific">Cladophialophora chaetospira</name>
    <dbReference type="NCBI Taxonomy" id="386627"/>
    <lineage>
        <taxon>Eukaryota</taxon>
        <taxon>Fungi</taxon>
        <taxon>Dikarya</taxon>
        <taxon>Ascomycota</taxon>
        <taxon>Pezizomycotina</taxon>
        <taxon>Eurotiomycetes</taxon>
        <taxon>Chaetothyriomycetidae</taxon>
        <taxon>Chaetothyriales</taxon>
        <taxon>Herpotrichiellaceae</taxon>
        <taxon>Cladophialophora</taxon>
    </lineage>
</organism>
<name>A0AA38XMM7_9EURO</name>
<proteinExistence type="predicted"/>
<comment type="caution">
    <text evidence="2">The sequence shown here is derived from an EMBL/GenBank/DDBJ whole genome shotgun (WGS) entry which is preliminary data.</text>
</comment>
<dbReference type="Proteomes" id="UP001172673">
    <property type="component" value="Unassembled WGS sequence"/>
</dbReference>
<protein>
    <submittedName>
        <fullName evidence="2">Uncharacterized protein</fullName>
    </submittedName>
</protein>
<dbReference type="EMBL" id="JAPDRK010000001">
    <property type="protein sequence ID" value="KAJ9616310.1"/>
    <property type="molecule type" value="Genomic_DNA"/>
</dbReference>
<evidence type="ECO:0000313" key="3">
    <source>
        <dbReference type="Proteomes" id="UP001172673"/>
    </source>
</evidence>
<evidence type="ECO:0000256" key="1">
    <source>
        <dbReference type="SAM" id="MobiDB-lite"/>
    </source>
</evidence>
<gene>
    <name evidence="2" type="ORF">H2200_000028</name>
</gene>
<feature type="region of interest" description="Disordered" evidence="1">
    <location>
        <begin position="1"/>
        <end position="21"/>
    </location>
</feature>